<proteinExistence type="inferred from homology"/>
<evidence type="ECO:0000256" key="5">
    <source>
        <dbReference type="ARBA" id="ARBA00022519"/>
    </source>
</evidence>
<keyword evidence="14" id="KW-1185">Reference proteome</keyword>
<keyword evidence="3" id="KW-1003">Cell membrane</keyword>
<dbReference type="Gene3D" id="3.55.40.10">
    <property type="entry name" value="minor pseudopilin epsh domain"/>
    <property type="match status" value="1"/>
</dbReference>
<dbReference type="Pfam" id="PF07963">
    <property type="entry name" value="N_methyl"/>
    <property type="match status" value="1"/>
</dbReference>
<feature type="transmembrane region" description="Helical" evidence="11">
    <location>
        <begin position="6"/>
        <end position="25"/>
    </location>
</feature>
<keyword evidence="5" id="KW-0997">Cell inner membrane</keyword>
<evidence type="ECO:0000313" key="13">
    <source>
        <dbReference type="EMBL" id="AVR88609.1"/>
    </source>
</evidence>
<organism evidence="13 14">
    <name type="scientific">Thauera aromatica K172</name>
    <dbReference type="NCBI Taxonomy" id="44139"/>
    <lineage>
        <taxon>Bacteria</taxon>
        <taxon>Pseudomonadati</taxon>
        <taxon>Pseudomonadota</taxon>
        <taxon>Betaproteobacteria</taxon>
        <taxon>Rhodocyclales</taxon>
        <taxon>Zoogloeaceae</taxon>
        <taxon>Thauera</taxon>
    </lineage>
</organism>
<dbReference type="SUPFAM" id="SSF54523">
    <property type="entry name" value="Pili subunits"/>
    <property type="match status" value="1"/>
</dbReference>
<name>A0A2R4BMR0_THAAR</name>
<evidence type="ECO:0000256" key="1">
    <source>
        <dbReference type="ARBA" id="ARBA00004377"/>
    </source>
</evidence>
<evidence type="ECO:0000256" key="2">
    <source>
        <dbReference type="ARBA" id="ARBA00021549"/>
    </source>
</evidence>
<dbReference type="InterPro" id="IPR045584">
    <property type="entry name" value="Pilin-like"/>
</dbReference>
<dbReference type="KEGG" id="tak:Tharo_1700"/>
<evidence type="ECO:0000256" key="7">
    <source>
        <dbReference type="ARBA" id="ARBA00022989"/>
    </source>
</evidence>
<keyword evidence="8 11" id="KW-0472">Membrane</keyword>
<protein>
    <recommendedName>
        <fullName evidence="2">Type II secretion system protein H</fullName>
    </recommendedName>
    <alternativeName>
        <fullName evidence="10">General secretion pathway protein H</fullName>
    </alternativeName>
</protein>
<dbReference type="InterPro" id="IPR012902">
    <property type="entry name" value="N_methyl_site"/>
</dbReference>
<gene>
    <name evidence="13" type="ORF">Tharo_1700</name>
</gene>
<dbReference type="NCBIfam" id="TIGR02532">
    <property type="entry name" value="IV_pilin_GFxxxE"/>
    <property type="match status" value="1"/>
</dbReference>
<dbReference type="GO" id="GO:0005886">
    <property type="term" value="C:plasma membrane"/>
    <property type="evidence" value="ECO:0007669"/>
    <property type="project" value="UniProtKB-SubCell"/>
</dbReference>
<keyword evidence="4" id="KW-0488">Methylation</keyword>
<evidence type="ECO:0000256" key="9">
    <source>
        <dbReference type="ARBA" id="ARBA00025772"/>
    </source>
</evidence>
<evidence type="ECO:0000256" key="8">
    <source>
        <dbReference type="ARBA" id="ARBA00023136"/>
    </source>
</evidence>
<dbReference type="AlphaFoldDB" id="A0A2R4BMR0"/>
<reference evidence="13 14" key="1">
    <citation type="submission" date="2018-03" db="EMBL/GenBank/DDBJ databases">
        <title>Complete genome sequence of Thauera aromatica, a model organism for studying aromatic compound degradation under denitrifying conditions.</title>
        <authorList>
            <person name="Lo H.-Y."/>
            <person name="Goris T."/>
            <person name="Boll M."/>
            <person name="Mueller J.A."/>
        </authorList>
    </citation>
    <scope>NUCLEOTIDE SEQUENCE [LARGE SCALE GENOMIC DNA]</scope>
    <source>
        <strain evidence="13 14">K172</strain>
    </source>
</reference>
<dbReference type="Proteomes" id="UP000241885">
    <property type="component" value="Chromosome"/>
</dbReference>
<dbReference type="Pfam" id="PF12019">
    <property type="entry name" value="GspH"/>
    <property type="match status" value="1"/>
</dbReference>
<evidence type="ECO:0000313" key="14">
    <source>
        <dbReference type="Proteomes" id="UP000241885"/>
    </source>
</evidence>
<comment type="subcellular location">
    <subcellularLocation>
        <location evidence="1">Cell inner membrane</location>
        <topology evidence="1">Single-pass membrane protein</topology>
    </subcellularLocation>
</comment>
<accession>A0A2R4BMR0</accession>
<feature type="domain" description="General secretion pathway GspH" evidence="12">
    <location>
        <begin position="41"/>
        <end position="158"/>
    </location>
</feature>
<dbReference type="EMBL" id="CP028339">
    <property type="protein sequence ID" value="AVR88609.1"/>
    <property type="molecule type" value="Genomic_DNA"/>
</dbReference>
<dbReference type="InterPro" id="IPR022346">
    <property type="entry name" value="T2SS_GspH"/>
</dbReference>
<dbReference type="GO" id="GO:0015627">
    <property type="term" value="C:type II protein secretion system complex"/>
    <property type="evidence" value="ECO:0007669"/>
    <property type="project" value="InterPro"/>
</dbReference>
<dbReference type="GO" id="GO:0015628">
    <property type="term" value="P:protein secretion by the type II secretion system"/>
    <property type="evidence" value="ECO:0007669"/>
    <property type="project" value="InterPro"/>
</dbReference>
<evidence type="ECO:0000259" key="12">
    <source>
        <dbReference type="Pfam" id="PF12019"/>
    </source>
</evidence>
<keyword evidence="6 11" id="KW-0812">Transmembrane</keyword>
<evidence type="ECO:0000256" key="10">
    <source>
        <dbReference type="ARBA" id="ARBA00030775"/>
    </source>
</evidence>
<evidence type="ECO:0000256" key="6">
    <source>
        <dbReference type="ARBA" id="ARBA00022692"/>
    </source>
</evidence>
<evidence type="ECO:0000256" key="4">
    <source>
        <dbReference type="ARBA" id="ARBA00022481"/>
    </source>
</evidence>
<evidence type="ECO:0000256" key="3">
    <source>
        <dbReference type="ARBA" id="ARBA00022475"/>
    </source>
</evidence>
<keyword evidence="7 11" id="KW-1133">Transmembrane helix</keyword>
<evidence type="ECO:0000256" key="11">
    <source>
        <dbReference type="SAM" id="Phobius"/>
    </source>
</evidence>
<comment type="similarity">
    <text evidence="9">Belongs to the GSP H family.</text>
</comment>
<sequence>MAAFSLVELMVAIAVLGIIAAIAAPSMIDMIAKRRVVGALEETFSLLHLARSEAIKQSRQIRVTISGGAAAGWLVGLSQGTAPCTGADDCQIMEGGTAVTRMSAPANYPGVALGAGEESTSFVFDSRGLASGLGVSGATLDFTSEGGWTARIVINPIGRIRPCSPSASNSAGGYKPC</sequence>